<feature type="signal peptide" evidence="1">
    <location>
        <begin position="1"/>
        <end position="16"/>
    </location>
</feature>
<evidence type="ECO:0000256" key="1">
    <source>
        <dbReference type="SAM" id="SignalP"/>
    </source>
</evidence>
<reference evidence="2 3" key="1">
    <citation type="submission" date="2020-04" db="EMBL/GenBank/DDBJ databases">
        <title>Perkinsus olseni comparative genomics.</title>
        <authorList>
            <person name="Bogema D.R."/>
        </authorList>
    </citation>
    <scope>NUCLEOTIDE SEQUENCE [LARGE SCALE GENOMIC DNA]</scope>
    <source>
        <strain evidence="2 3">ATCC PRA-207</strain>
    </source>
</reference>
<dbReference type="Proteomes" id="UP000553632">
    <property type="component" value="Unassembled WGS sequence"/>
</dbReference>
<proteinExistence type="predicted"/>
<keyword evidence="3" id="KW-1185">Reference proteome</keyword>
<protein>
    <submittedName>
        <fullName evidence="2">Uncharacterized protein</fullName>
    </submittedName>
</protein>
<dbReference type="AlphaFoldDB" id="A0A7J6SLI5"/>
<name>A0A7J6SLI5_PEROL</name>
<dbReference type="EMBL" id="JABANO010017348">
    <property type="protein sequence ID" value="KAF4733673.1"/>
    <property type="molecule type" value="Genomic_DNA"/>
</dbReference>
<sequence>MPTFLTSMLVALLVSARNPQKPSTRQVPPSTTLAPAVLGLKYGHDFDEGYRVTFDHDEASRVVVAEIGCDASYKHYYTFRATLRLDGGNGGKGCFRYYYVTDEGVKLLKLAKEEVKKRCDATLPEGAFTDMYFFDEFMITNLDDGAHIVVNRLK</sequence>
<comment type="caution">
    <text evidence="2">The sequence shown here is derived from an EMBL/GenBank/DDBJ whole genome shotgun (WGS) entry which is preliminary data.</text>
</comment>
<accession>A0A7J6SLI5</accession>
<organism evidence="2 3">
    <name type="scientific">Perkinsus olseni</name>
    <name type="common">Perkinsus atlanticus</name>
    <dbReference type="NCBI Taxonomy" id="32597"/>
    <lineage>
        <taxon>Eukaryota</taxon>
        <taxon>Sar</taxon>
        <taxon>Alveolata</taxon>
        <taxon>Perkinsozoa</taxon>
        <taxon>Perkinsea</taxon>
        <taxon>Perkinsida</taxon>
        <taxon>Perkinsidae</taxon>
        <taxon>Perkinsus</taxon>
    </lineage>
</organism>
<evidence type="ECO:0000313" key="3">
    <source>
        <dbReference type="Proteomes" id="UP000553632"/>
    </source>
</evidence>
<evidence type="ECO:0000313" key="2">
    <source>
        <dbReference type="EMBL" id="KAF4733673.1"/>
    </source>
</evidence>
<feature type="chain" id="PRO_5029717825" evidence="1">
    <location>
        <begin position="17"/>
        <end position="154"/>
    </location>
</feature>
<keyword evidence="1" id="KW-0732">Signal</keyword>
<gene>
    <name evidence="2" type="ORF">FOZ63_000355</name>
</gene>